<sequence length="432" mass="43710">MTLAIPPRDADVTPRRLILLSVPALLIGVVAALVLWALSALSEAFSSVLYDLLPDALGVDSAGWWTVLVLTVTGLAVGFVLVIAPGHGGPDSATTEFAEPPQPLRNLPGLAIVTLLSLAGGVSLGPENPIIAINVALVVAAIARFMPGVPPQLSAALAVAATIGALFDTPVAAALLFTGIVAALKTGGALWDRLFLPLVAAGTGAVTMHLLGAQSFAFGLPAYEGPRPIDLLTGVIVAVGATVIALAMLAAFPLVYRAMHALKNRVLIATAGGLLLGLLGWLGGPITMFKGLDQTGELIANVDEYDPAQLAALAGIKIVALLIAASSLFRGGRVFPSVFIGVALGLLGAALIPGMPVALAVAAAVLGVVLVVTRDGWMAIFVAVAVAGDVAVLPVLCAIVLPAWLLVTGAPEFRIAPPAPKIESNAVHTAES</sequence>
<dbReference type="PANTHER" id="PTHR43427">
    <property type="entry name" value="CHLORIDE CHANNEL PROTEIN CLC-E"/>
    <property type="match status" value="1"/>
</dbReference>
<dbReference type="NCBIfam" id="NF002971">
    <property type="entry name" value="PRK03655.1"/>
    <property type="match status" value="1"/>
</dbReference>
<dbReference type="SUPFAM" id="SSF81340">
    <property type="entry name" value="Clc chloride channel"/>
    <property type="match status" value="1"/>
</dbReference>
<dbReference type="InterPro" id="IPR050368">
    <property type="entry name" value="ClC-type_chloride_channel"/>
</dbReference>
<proteinExistence type="predicted"/>
<dbReference type="Pfam" id="PF00654">
    <property type="entry name" value="Voltage_CLC"/>
    <property type="match status" value="1"/>
</dbReference>
<evidence type="ECO:0000256" key="1">
    <source>
        <dbReference type="ARBA" id="ARBA00004141"/>
    </source>
</evidence>
<keyword evidence="3 5" id="KW-1133">Transmembrane helix</keyword>
<dbReference type="PANTHER" id="PTHR43427:SF9">
    <property type="entry name" value="ION-TRANSPORT PROTEIN YFEO-RELATED"/>
    <property type="match status" value="1"/>
</dbReference>
<feature type="transmembrane region" description="Helical" evidence="5">
    <location>
        <begin position="62"/>
        <end position="84"/>
    </location>
</feature>
<evidence type="ECO:0000313" key="7">
    <source>
        <dbReference type="Proteomes" id="UP001500002"/>
    </source>
</evidence>
<evidence type="ECO:0000256" key="5">
    <source>
        <dbReference type="SAM" id="Phobius"/>
    </source>
</evidence>
<keyword evidence="7" id="KW-1185">Reference proteome</keyword>
<keyword evidence="4 5" id="KW-0472">Membrane</keyword>
<feature type="transmembrane region" description="Helical" evidence="5">
    <location>
        <begin position="194"/>
        <end position="211"/>
    </location>
</feature>
<comment type="subcellular location">
    <subcellularLocation>
        <location evidence="1">Membrane</location>
        <topology evidence="1">Multi-pass membrane protein</topology>
    </subcellularLocation>
</comment>
<feature type="transmembrane region" description="Helical" evidence="5">
    <location>
        <begin position="17"/>
        <end position="41"/>
    </location>
</feature>
<feature type="transmembrane region" description="Helical" evidence="5">
    <location>
        <begin position="231"/>
        <end position="254"/>
    </location>
</feature>
<feature type="transmembrane region" description="Helical" evidence="5">
    <location>
        <begin position="266"/>
        <end position="288"/>
    </location>
</feature>
<dbReference type="EMBL" id="BAAANJ010000001">
    <property type="protein sequence ID" value="GAA1798725.1"/>
    <property type="molecule type" value="Genomic_DNA"/>
</dbReference>
<feature type="transmembrane region" description="Helical" evidence="5">
    <location>
        <begin position="377"/>
        <end position="407"/>
    </location>
</feature>
<evidence type="ECO:0000256" key="4">
    <source>
        <dbReference type="ARBA" id="ARBA00023136"/>
    </source>
</evidence>
<reference evidence="7" key="1">
    <citation type="journal article" date="2019" name="Int. J. Syst. Evol. Microbiol.">
        <title>The Global Catalogue of Microorganisms (GCM) 10K type strain sequencing project: providing services to taxonomists for standard genome sequencing and annotation.</title>
        <authorList>
            <consortium name="The Broad Institute Genomics Platform"/>
            <consortium name="The Broad Institute Genome Sequencing Center for Infectious Disease"/>
            <person name="Wu L."/>
            <person name="Ma J."/>
        </authorList>
    </citation>
    <scope>NUCLEOTIDE SEQUENCE [LARGE SCALE GENOMIC DNA]</scope>
    <source>
        <strain evidence="7">JCM 14322</strain>
    </source>
</reference>
<comment type="caution">
    <text evidence="6">The sequence shown here is derived from an EMBL/GenBank/DDBJ whole genome shotgun (WGS) entry which is preliminary data.</text>
</comment>
<feature type="transmembrane region" description="Helical" evidence="5">
    <location>
        <begin position="308"/>
        <end position="329"/>
    </location>
</feature>
<dbReference type="InterPro" id="IPR014743">
    <property type="entry name" value="Cl-channel_core"/>
</dbReference>
<protein>
    <submittedName>
        <fullName evidence="6">Ion channel protein</fullName>
    </submittedName>
</protein>
<feature type="transmembrane region" description="Helical" evidence="5">
    <location>
        <begin position="155"/>
        <end position="182"/>
    </location>
</feature>
<dbReference type="Gene3D" id="1.10.3080.10">
    <property type="entry name" value="Clc chloride channel"/>
    <property type="match status" value="1"/>
</dbReference>
<evidence type="ECO:0000256" key="3">
    <source>
        <dbReference type="ARBA" id="ARBA00022989"/>
    </source>
</evidence>
<evidence type="ECO:0000256" key="2">
    <source>
        <dbReference type="ARBA" id="ARBA00022692"/>
    </source>
</evidence>
<evidence type="ECO:0000313" key="6">
    <source>
        <dbReference type="EMBL" id="GAA1798725.1"/>
    </source>
</evidence>
<dbReference type="InterPro" id="IPR001807">
    <property type="entry name" value="ClC"/>
</dbReference>
<organism evidence="6 7">
    <name type="scientific">Agromyces neolithicus</name>
    <dbReference type="NCBI Taxonomy" id="269420"/>
    <lineage>
        <taxon>Bacteria</taxon>
        <taxon>Bacillati</taxon>
        <taxon>Actinomycetota</taxon>
        <taxon>Actinomycetes</taxon>
        <taxon>Micrococcales</taxon>
        <taxon>Microbacteriaceae</taxon>
        <taxon>Agromyces</taxon>
    </lineage>
</organism>
<keyword evidence="2 5" id="KW-0812">Transmembrane</keyword>
<dbReference type="PRINTS" id="PR00762">
    <property type="entry name" value="CLCHANNEL"/>
</dbReference>
<dbReference type="RefSeq" id="WP_344292698.1">
    <property type="nucleotide sequence ID" value="NZ_BAAANJ010000001.1"/>
</dbReference>
<accession>A0ABP4Y054</accession>
<dbReference type="Proteomes" id="UP001500002">
    <property type="component" value="Unassembled WGS sequence"/>
</dbReference>
<dbReference type="CDD" id="cd00400">
    <property type="entry name" value="Voltage_gated_ClC"/>
    <property type="match status" value="1"/>
</dbReference>
<gene>
    <name evidence="6" type="ORF">GCM10009749_03040</name>
</gene>
<feature type="transmembrane region" description="Helical" evidence="5">
    <location>
        <begin position="338"/>
        <end position="371"/>
    </location>
</feature>
<feature type="transmembrane region" description="Helical" evidence="5">
    <location>
        <begin position="131"/>
        <end position="149"/>
    </location>
</feature>
<name>A0ABP4Y054_9MICO</name>